<protein>
    <submittedName>
        <fullName evidence="1">Uncharacterized protein</fullName>
    </submittedName>
</protein>
<proteinExistence type="predicted"/>
<evidence type="ECO:0000313" key="2">
    <source>
        <dbReference type="Proteomes" id="UP001066276"/>
    </source>
</evidence>
<keyword evidence="2" id="KW-1185">Reference proteome</keyword>
<dbReference type="Proteomes" id="UP001066276">
    <property type="component" value="Chromosome 8"/>
</dbReference>
<name>A0AAV7NCT6_PLEWA</name>
<evidence type="ECO:0000313" key="1">
    <source>
        <dbReference type="EMBL" id="KAJ1112203.1"/>
    </source>
</evidence>
<reference evidence="1" key="1">
    <citation type="journal article" date="2022" name="bioRxiv">
        <title>Sequencing and chromosome-scale assembly of the giantPleurodeles waltlgenome.</title>
        <authorList>
            <person name="Brown T."/>
            <person name="Elewa A."/>
            <person name="Iarovenko S."/>
            <person name="Subramanian E."/>
            <person name="Araus A.J."/>
            <person name="Petzold A."/>
            <person name="Susuki M."/>
            <person name="Suzuki K.-i.T."/>
            <person name="Hayashi T."/>
            <person name="Toyoda A."/>
            <person name="Oliveira C."/>
            <person name="Osipova E."/>
            <person name="Leigh N.D."/>
            <person name="Simon A."/>
            <person name="Yun M.H."/>
        </authorList>
    </citation>
    <scope>NUCLEOTIDE SEQUENCE</scope>
    <source>
        <strain evidence="1">20211129_DDA</strain>
        <tissue evidence="1">Liver</tissue>
    </source>
</reference>
<sequence length="101" mass="11600">MRVKRVAAVAQGPVKTPGGAALNLRLSSAALREPRVLRKSVPVSHNVYIVYLLPAWDCHLHPPRERRLWRPCRLLPSSRNQQELYLQCSQMKEKESKFVNT</sequence>
<comment type="caution">
    <text evidence="1">The sequence shown here is derived from an EMBL/GenBank/DDBJ whole genome shotgun (WGS) entry which is preliminary data.</text>
</comment>
<gene>
    <name evidence="1" type="ORF">NDU88_000471</name>
</gene>
<organism evidence="1 2">
    <name type="scientific">Pleurodeles waltl</name>
    <name type="common">Iberian ribbed newt</name>
    <dbReference type="NCBI Taxonomy" id="8319"/>
    <lineage>
        <taxon>Eukaryota</taxon>
        <taxon>Metazoa</taxon>
        <taxon>Chordata</taxon>
        <taxon>Craniata</taxon>
        <taxon>Vertebrata</taxon>
        <taxon>Euteleostomi</taxon>
        <taxon>Amphibia</taxon>
        <taxon>Batrachia</taxon>
        <taxon>Caudata</taxon>
        <taxon>Salamandroidea</taxon>
        <taxon>Salamandridae</taxon>
        <taxon>Pleurodelinae</taxon>
        <taxon>Pleurodeles</taxon>
    </lineage>
</organism>
<dbReference type="EMBL" id="JANPWB010000012">
    <property type="protein sequence ID" value="KAJ1112203.1"/>
    <property type="molecule type" value="Genomic_DNA"/>
</dbReference>
<dbReference type="AlphaFoldDB" id="A0AAV7NCT6"/>
<accession>A0AAV7NCT6</accession>